<dbReference type="PIRSF" id="PIRSF020481">
    <property type="entry name" value="BAP"/>
    <property type="match status" value="1"/>
</dbReference>
<evidence type="ECO:0000313" key="2">
    <source>
        <dbReference type="Proteomes" id="UP000249633"/>
    </source>
</evidence>
<dbReference type="Proteomes" id="UP000249633">
    <property type="component" value="Unassembled WGS sequence"/>
</dbReference>
<accession>A0A2W5DEV8</accession>
<dbReference type="InterPro" id="IPR014507">
    <property type="entry name" value="Baseplate_assembly_J_pred"/>
</dbReference>
<reference evidence="1 2" key="1">
    <citation type="submission" date="2017-08" db="EMBL/GenBank/DDBJ databases">
        <title>Infants hospitalized years apart are colonized by the same room-sourced microbial strains.</title>
        <authorList>
            <person name="Brooks B."/>
            <person name="Olm M.R."/>
            <person name="Firek B.A."/>
            <person name="Baker R."/>
            <person name="Thomas B.C."/>
            <person name="Morowitz M.J."/>
            <person name="Banfield J.F."/>
        </authorList>
    </citation>
    <scope>NUCLEOTIDE SEQUENCE [LARGE SCALE GENOMIC DNA]</scope>
    <source>
        <strain evidence="1">S2_012_000_R2_81</strain>
    </source>
</reference>
<proteinExistence type="predicted"/>
<dbReference type="AlphaFoldDB" id="A0A2W5DEV8"/>
<sequence>MSSTVDLSTLPPPSVVQELDFEQLLAELRADLLQRYPESADVLDLESEPLVKLLQAFAYREMLFRQRVNEAARSNLLAFANKSDLDHKGAFYNLPRLPGESDDRYRVRIQLRIAALAGNGTGEQYQLLAMTASPNVRSSAVGPSLPGTVELVLWLIDFDQAESTLAAVTAALNAENARPLGIPVTVSLAQPRAVNVAARLWREASAPVDLVQQLAAALPAALASYAALGRDLPRSWITARLHVAGIARVQFLGEDSPPENTPLQSNEYPTLGSLQLLDQGVL</sequence>
<protein>
    <submittedName>
        <fullName evidence="1">Baseplate J protein</fullName>
    </submittedName>
</protein>
<gene>
    <name evidence="1" type="ORF">DI603_15060</name>
</gene>
<name>A0A2W5DEV8_9BURK</name>
<comment type="caution">
    <text evidence="1">The sequence shown here is derived from an EMBL/GenBank/DDBJ whole genome shotgun (WGS) entry which is preliminary data.</text>
</comment>
<evidence type="ECO:0000313" key="1">
    <source>
        <dbReference type="EMBL" id="PZP30441.1"/>
    </source>
</evidence>
<dbReference type="EMBL" id="QFOD01000014">
    <property type="protein sequence ID" value="PZP30441.1"/>
    <property type="molecule type" value="Genomic_DNA"/>
</dbReference>
<organism evidence="1 2">
    <name type="scientific">Roseateles depolymerans</name>
    <dbReference type="NCBI Taxonomy" id="76731"/>
    <lineage>
        <taxon>Bacteria</taxon>
        <taxon>Pseudomonadati</taxon>
        <taxon>Pseudomonadota</taxon>
        <taxon>Betaproteobacteria</taxon>
        <taxon>Burkholderiales</taxon>
        <taxon>Sphaerotilaceae</taxon>
        <taxon>Roseateles</taxon>
    </lineage>
</organism>